<evidence type="ECO:0000313" key="2">
    <source>
        <dbReference type="EMBL" id="GAT95561.1"/>
    </source>
</evidence>
<keyword evidence="1" id="KW-1133">Transmembrane helix</keyword>
<accession>A0A175JPB8</accession>
<sequence>MINIFNLGIKQWMIKILFVVVLDIIIYGFILQSINGYESLIFFNEQPLFYYRRISFFLSLVVDLLILFVGVFSLLILLLLNYQYSITKVWGLFFVFLSVFSLIGTLTTLNLGKNEVDIFIKMDNKSIFEIEKENTCCLDLINPNCGCFELEGKLSKKCQYIKSDLVCSFETTHCRKCLVHSNNVFFISSIHNCIQNIILVFVALFVCKEWYLDSLLNPSQSTIKQY</sequence>
<evidence type="ECO:0000256" key="1">
    <source>
        <dbReference type="SAM" id="Phobius"/>
    </source>
</evidence>
<keyword evidence="1" id="KW-0472">Membrane</keyword>
<reference evidence="2 3" key="1">
    <citation type="submission" date="2016-05" db="EMBL/GenBank/DDBJ databases">
        <title>First whole genome sequencing of Entamoeba histolytica HM1:IMSS-clone-6.</title>
        <authorList>
            <person name="Mukherjee Avik.K."/>
            <person name="Izumyama S."/>
            <person name="Nakada-Tsukui K."/>
            <person name="Nozaki T."/>
        </authorList>
    </citation>
    <scope>NUCLEOTIDE SEQUENCE [LARGE SCALE GENOMIC DNA]</scope>
    <source>
        <strain evidence="2 3">HM1:IMSS clone 6</strain>
    </source>
</reference>
<gene>
    <name evidence="2" type="ORF">CL6EHI_006180</name>
</gene>
<protein>
    <submittedName>
        <fullName evidence="2">Uncharacterized protein</fullName>
    </submittedName>
</protein>
<dbReference type="VEuPathDB" id="AmoebaDB:EHI_006180"/>
<comment type="caution">
    <text evidence="2">The sequence shown here is derived from an EMBL/GenBank/DDBJ whole genome shotgun (WGS) entry which is preliminary data.</text>
</comment>
<feature type="transmembrane region" description="Helical" evidence="1">
    <location>
        <begin position="12"/>
        <end position="34"/>
    </location>
</feature>
<feature type="transmembrane region" description="Helical" evidence="1">
    <location>
        <begin position="185"/>
        <end position="207"/>
    </location>
</feature>
<dbReference type="VEuPathDB" id="AmoebaDB:EHI7A_114610"/>
<proteinExistence type="predicted"/>
<evidence type="ECO:0000313" key="3">
    <source>
        <dbReference type="Proteomes" id="UP000078387"/>
    </source>
</evidence>
<feature type="transmembrane region" description="Helical" evidence="1">
    <location>
        <begin position="92"/>
        <end position="112"/>
    </location>
</feature>
<organism evidence="2 3">
    <name type="scientific">Entamoeba histolytica</name>
    <dbReference type="NCBI Taxonomy" id="5759"/>
    <lineage>
        <taxon>Eukaryota</taxon>
        <taxon>Amoebozoa</taxon>
        <taxon>Evosea</taxon>
        <taxon>Archamoebae</taxon>
        <taxon>Mastigamoebida</taxon>
        <taxon>Entamoebidae</taxon>
        <taxon>Entamoeba</taxon>
    </lineage>
</organism>
<dbReference type="EMBL" id="BDEQ01000001">
    <property type="protein sequence ID" value="GAT95561.1"/>
    <property type="molecule type" value="Genomic_DNA"/>
</dbReference>
<dbReference type="AlphaFoldDB" id="A0A175JPB8"/>
<feature type="transmembrane region" description="Helical" evidence="1">
    <location>
        <begin position="54"/>
        <end position="80"/>
    </location>
</feature>
<dbReference type="eggNOG" id="ENOG502RHJ8">
    <property type="taxonomic scope" value="Eukaryota"/>
</dbReference>
<keyword evidence="1" id="KW-0812">Transmembrane</keyword>
<name>A0A175JPB8_ENTHI</name>
<dbReference type="VEuPathDB" id="AmoebaDB:KM1_196820"/>
<dbReference type="Proteomes" id="UP000078387">
    <property type="component" value="Unassembled WGS sequence"/>
</dbReference>